<dbReference type="GO" id="GO:0003677">
    <property type="term" value="F:DNA binding"/>
    <property type="evidence" value="ECO:0007669"/>
    <property type="project" value="UniProtKB-KW"/>
</dbReference>
<dbReference type="InterPro" id="IPR014710">
    <property type="entry name" value="RmlC-like_jellyroll"/>
</dbReference>
<dbReference type="InterPro" id="IPR000595">
    <property type="entry name" value="cNMP-bd_dom"/>
</dbReference>
<keyword evidence="1" id="KW-0805">Transcription regulation</keyword>
<dbReference type="Pfam" id="PF00027">
    <property type="entry name" value="cNMP_binding"/>
    <property type="match status" value="1"/>
</dbReference>
<dbReference type="Proteomes" id="UP000294902">
    <property type="component" value="Unassembled WGS sequence"/>
</dbReference>
<protein>
    <submittedName>
        <fullName evidence="6">CRP-like cAMP-binding protein</fullName>
    </submittedName>
</protein>
<dbReference type="AlphaFoldDB" id="A0A4R3MPV4"/>
<evidence type="ECO:0000256" key="2">
    <source>
        <dbReference type="ARBA" id="ARBA00023125"/>
    </source>
</evidence>
<dbReference type="RefSeq" id="WP_132249186.1">
    <property type="nucleotide sequence ID" value="NZ_SMAL01000001.1"/>
</dbReference>
<reference evidence="6 7" key="1">
    <citation type="submission" date="2019-03" db="EMBL/GenBank/DDBJ databases">
        <title>Genomic Encyclopedia of Type Strains, Phase IV (KMG-IV): sequencing the most valuable type-strain genomes for metagenomic binning, comparative biology and taxonomic classification.</title>
        <authorList>
            <person name="Goeker M."/>
        </authorList>
    </citation>
    <scope>NUCLEOTIDE SEQUENCE [LARGE SCALE GENOMIC DNA]</scope>
    <source>
        <strain evidence="6 7">DSM 24629</strain>
    </source>
</reference>
<dbReference type="InterPro" id="IPR050397">
    <property type="entry name" value="Env_Response_Regulators"/>
</dbReference>
<sequence length="226" mass="25964">MQELITNLKNFILFEDLDATILVDALKISKYEVKHYSAEEIIAFESTPCTQLGLIIKGSISISKIYPSGRTVSVTTLEEGDIFGEVILFSNHSIYPSTVIAASDCTVLLFEKNKFIAMCDYYPKIYKNLLQAFSDRILLLNQKITNLSFKSIRQKIIHFLFNTYKNQKNIYLNIKITRSEWAELLGIPRPSLSRELVKMKDDGLIDFDKSTIRLMNLDALEDELFK</sequence>
<evidence type="ECO:0000256" key="1">
    <source>
        <dbReference type="ARBA" id="ARBA00023015"/>
    </source>
</evidence>
<dbReference type="PROSITE" id="PS50042">
    <property type="entry name" value="CNMP_BINDING_3"/>
    <property type="match status" value="1"/>
</dbReference>
<feature type="domain" description="HTH crp-type" evidence="5">
    <location>
        <begin position="150"/>
        <end position="218"/>
    </location>
</feature>
<proteinExistence type="predicted"/>
<accession>A0A4R3MPV4</accession>
<dbReference type="GO" id="GO:0005829">
    <property type="term" value="C:cytosol"/>
    <property type="evidence" value="ECO:0007669"/>
    <property type="project" value="TreeGrafter"/>
</dbReference>
<gene>
    <name evidence="6" type="ORF">EDC18_101110</name>
</gene>
<dbReference type="InterPro" id="IPR018490">
    <property type="entry name" value="cNMP-bd_dom_sf"/>
</dbReference>
<dbReference type="OrthoDB" id="3176638at2"/>
<name>A0A4R3MPV4_9FIRM</name>
<feature type="domain" description="Cyclic nucleotide-binding" evidence="4">
    <location>
        <begin position="13"/>
        <end position="136"/>
    </location>
</feature>
<dbReference type="PROSITE" id="PS51063">
    <property type="entry name" value="HTH_CRP_2"/>
    <property type="match status" value="1"/>
</dbReference>
<dbReference type="SUPFAM" id="SSF51206">
    <property type="entry name" value="cAMP-binding domain-like"/>
    <property type="match status" value="1"/>
</dbReference>
<dbReference type="GO" id="GO:0003700">
    <property type="term" value="F:DNA-binding transcription factor activity"/>
    <property type="evidence" value="ECO:0007669"/>
    <property type="project" value="TreeGrafter"/>
</dbReference>
<dbReference type="PANTHER" id="PTHR24567">
    <property type="entry name" value="CRP FAMILY TRANSCRIPTIONAL REGULATORY PROTEIN"/>
    <property type="match status" value="1"/>
</dbReference>
<dbReference type="InterPro" id="IPR036390">
    <property type="entry name" value="WH_DNA-bd_sf"/>
</dbReference>
<keyword evidence="3" id="KW-0804">Transcription</keyword>
<keyword evidence="7" id="KW-1185">Reference proteome</keyword>
<evidence type="ECO:0000256" key="3">
    <source>
        <dbReference type="ARBA" id="ARBA00023163"/>
    </source>
</evidence>
<dbReference type="SMART" id="SM00100">
    <property type="entry name" value="cNMP"/>
    <property type="match status" value="1"/>
</dbReference>
<organism evidence="6 7">
    <name type="scientific">Natranaerovirga pectinivora</name>
    <dbReference type="NCBI Taxonomy" id="682400"/>
    <lineage>
        <taxon>Bacteria</taxon>
        <taxon>Bacillati</taxon>
        <taxon>Bacillota</taxon>
        <taxon>Clostridia</taxon>
        <taxon>Lachnospirales</taxon>
        <taxon>Natranaerovirgaceae</taxon>
        <taxon>Natranaerovirga</taxon>
    </lineage>
</organism>
<dbReference type="Pfam" id="PF13545">
    <property type="entry name" value="HTH_Crp_2"/>
    <property type="match status" value="1"/>
</dbReference>
<comment type="caution">
    <text evidence="6">The sequence shown here is derived from an EMBL/GenBank/DDBJ whole genome shotgun (WGS) entry which is preliminary data.</text>
</comment>
<dbReference type="CDD" id="cd00038">
    <property type="entry name" value="CAP_ED"/>
    <property type="match status" value="1"/>
</dbReference>
<dbReference type="SUPFAM" id="SSF46785">
    <property type="entry name" value="Winged helix' DNA-binding domain"/>
    <property type="match status" value="1"/>
</dbReference>
<dbReference type="InterPro" id="IPR012318">
    <property type="entry name" value="HTH_CRP"/>
</dbReference>
<keyword evidence="2" id="KW-0238">DNA-binding</keyword>
<dbReference type="PANTHER" id="PTHR24567:SF58">
    <property type="entry name" value="CYCLIC AMP-BINDING REGULATORY PROTEIN"/>
    <property type="match status" value="1"/>
</dbReference>
<evidence type="ECO:0000259" key="5">
    <source>
        <dbReference type="PROSITE" id="PS51063"/>
    </source>
</evidence>
<evidence type="ECO:0000313" key="7">
    <source>
        <dbReference type="Proteomes" id="UP000294902"/>
    </source>
</evidence>
<evidence type="ECO:0000313" key="6">
    <source>
        <dbReference type="EMBL" id="TCT16814.1"/>
    </source>
</evidence>
<evidence type="ECO:0000259" key="4">
    <source>
        <dbReference type="PROSITE" id="PS50042"/>
    </source>
</evidence>
<dbReference type="EMBL" id="SMAL01000001">
    <property type="protein sequence ID" value="TCT16814.1"/>
    <property type="molecule type" value="Genomic_DNA"/>
</dbReference>
<dbReference type="Gene3D" id="2.60.120.10">
    <property type="entry name" value="Jelly Rolls"/>
    <property type="match status" value="1"/>
</dbReference>